<evidence type="ECO:0000313" key="2">
    <source>
        <dbReference type="Proteomes" id="UP000223364"/>
    </source>
</evidence>
<organism evidence="1 2">
    <name type="scientific">Bacillus wiedmannii</name>
    <dbReference type="NCBI Taxonomy" id="1890302"/>
    <lineage>
        <taxon>Bacteria</taxon>
        <taxon>Bacillati</taxon>
        <taxon>Bacillota</taxon>
        <taxon>Bacilli</taxon>
        <taxon>Bacillales</taxon>
        <taxon>Bacillaceae</taxon>
        <taxon>Bacillus</taxon>
        <taxon>Bacillus cereus group</taxon>
    </lineage>
</organism>
<dbReference type="Pfam" id="PF18801">
    <property type="entry name" value="RapH_N"/>
    <property type="match status" value="1"/>
</dbReference>
<evidence type="ECO:0000313" key="1">
    <source>
        <dbReference type="EMBL" id="PHD61862.1"/>
    </source>
</evidence>
<accession>A0A2C4QBQ0</accession>
<sequence length="364" mass="42791">MNVQTTVNNKVTELLNAWYIEIRNRNVANAYKFKKEIESSINNIEEDQNLLLYYSLLDFGYKYLIDNLSIAKNSFDQIESLGKPTDDFLSYYYYFYKAIYSNAVGNYNAAKEHYEMAENLLESIPDEIEKAEFYYNQAVFQYHYYQAFVAFQQATKAKEIFAKHEGYEVKIGYCNNLMALACTHLKEWELAEELYISAMDIFKKVKNENGMLVVKQNLGLMYAGQNLSELAISHLNEVCEKMPENYKAIYIKGKEHFKLDENSLASVLVRKGTEICDKLELVEYQHHFKILNGLNEGLNGEKLEEIVLEGIEYFEREKLWEYVKEYTEVLAVLFHKEHNFEKASYYFFSSHKASEEVFKKEALK</sequence>
<dbReference type="InterPro" id="IPR011990">
    <property type="entry name" value="TPR-like_helical_dom_sf"/>
</dbReference>
<gene>
    <name evidence="1" type="ORF">COF57_07595</name>
</gene>
<dbReference type="Proteomes" id="UP000223364">
    <property type="component" value="Unassembled WGS sequence"/>
</dbReference>
<dbReference type="EMBL" id="NUSP01000007">
    <property type="protein sequence ID" value="PHD61862.1"/>
    <property type="molecule type" value="Genomic_DNA"/>
</dbReference>
<dbReference type="Gene3D" id="1.25.40.10">
    <property type="entry name" value="Tetratricopeptide repeat domain"/>
    <property type="match status" value="1"/>
</dbReference>
<dbReference type="SUPFAM" id="SSF48452">
    <property type="entry name" value="TPR-like"/>
    <property type="match status" value="1"/>
</dbReference>
<dbReference type="Pfam" id="PF13424">
    <property type="entry name" value="TPR_12"/>
    <property type="match status" value="1"/>
</dbReference>
<comment type="caution">
    <text evidence="1">The sequence shown here is derived from an EMBL/GenBank/DDBJ whole genome shotgun (WGS) entry which is preliminary data.</text>
</comment>
<name>A0A2C4QBQ0_9BACI</name>
<dbReference type="RefSeq" id="WP_098815149.1">
    <property type="nucleotide sequence ID" value="NZ_NUSP01000007.1"/>
</dbReference>
<dbReference type="InterPro" id="IPR019734">
    <property type="entry name" value="TPR_rpt"/>
</dbReference>
<proteinExistence type="predicted"/>
<protein>
    <submittedName>
        <fullName evidence="1">Uncharacterized protein</fullName>
    </submittedName>
</protein>
<reference evidence="1 2" key="1">
    <citation type="submission" date="2017-09" db="EMBL/GenBank/DDBJ databases">
        <title>Large-scale bioinformatics analysis of Bacillus genomes uncovers conserved roles of natural products in bacterial physiology.</title>
        <authorList>
            <consortium name="Agbiome Team Llc"/>
            <person name="Bleich R.M."/>
            <person name="Grubbs K.J."/>
            <person name="Santa Maria K.C."/>
            <person name="Allen S.E."/>
            <person name="Farag S."/>
            <person name="Shank E.A."/>
            <person name="Bowers A."/>
        </authorList>
    </citation>
    <scope>NUCLEOTIDE SEQUENCE [LARGE SCALE GENOMIC DNA]</scope>
    <source>
        <strain evidence="1 2">AFS044295</strain>
    </source>
</reference>
<dbReference type="AlphaFoldDB" id="A0A2C4QBQ0"/>
<dbReference type="SMART" id="SM00028">
    <property type="entry name" value="TPR"/>
    <property type="match status" value="4"/>
</dbReference>